<organism evidence="10 26">
    <name type="scientific">Parabacteroides distasonis</name>
    <dbReference type="NCBI Taxonomy" id="823"/>
    <lineage>
        <taxon>Bacteria</taxon>
        <taxon>Pseudomonadati</taxon>
        <taxon>Bacteroidota</taxon>
        <taxon>Bacteroidia</taxon>
        <taxon>Bacteroidales</taxon>
        <taxon>Tannerellaceae</taxon>
        <taxon>Parabacteroides</taxon>
    </lineage>
</organism>
<dbReference type="Proteomes" id="UP000095332">
    <property type="component" value="Unassembled WGS sequence"/>
</dbReference>
<evidence type="ECO:0000313" key="13">
    <source>
        <dbReference type="EMBL" id="MRZ53693.1"/>
    </source>
</evidence>
<dbReference type="Proteomes" id="UP000284660">
    <property type="component" value="Unassembled WGS sequence"/>
</dbReference>
<reference evidence="18 19" key="1">
    <citation type="submission" date="2015-09" db="EMBL/GenBank/DDBJ databases">
        <authorList>
            <consortium name="Pathogen Informatics"/>
        </authorList>
    </citation>
    <scope>NUCLEOTIDE SEQUENCE [LARGE SCALE GENOMIC DNA]</scope>
    <source>
        <strain evidence="3 19">2789STDY5608822</strain>
        <strain evidence="4 18">2789STDY5834948</strain>
    </source>
</reference>
<dbReference type="EMBL" id="WKMC01000001">
    <property type="protein sequence ID" value="MRZ49123.1"/>
    <property type="molecule type" value="Genomic_DNA"/>
</dbReference>
<evidence type="ECO:0000313" key="22">
    <source>
        <dbReference type="Proteomes" id="UP000432516"/>
    </source>
</evidence>
<dbReference type="Proteomes" id="UP000095455">
    <property type="component" value="Unassembled WGS sequence"/>
</dbReference>
<dbReference type="EMBL" id="JAJCNI010000001">
    <property type="protein sequence ID" value="MCB6516347.1"/>
    <property type="molecule type" value="Genomic_DNA"/>
</dbReference>
<dbReference type="EMBL" id="QSJN01000001">
    <property type="protein sequence ID" value="RHD78213.1"/>
    <property type="molecule type" value="Genomic_DNA"/>
</dbReference>
<feature type="domain" description="HPt" evidence="2">
    <location>
        <begin position="28"/>
        <end position="123"/>
    </location>
</feature>
<reference evidence="16 21" key="4">
    <citation type="submission" date="2018-08" db="EMBL/GenBank/DDBJ databases">
        <title>A genome reference for cultivated species of the human gut microbiota.</title>
        <authorList>
            <person name="Zou Y."/>
            <person name="Xue W."/>
            <person name="Luo G."/>
        </authorList>
    </citation>
    <scope>NUCLEOTIDE SEQUENCE [LARGE SCALE GENOMIC DNA]</scope>
    <source>
        <strain evidence="16 21">AM30-4</strain>
    </source>
</reference>
<reference evidence="5" key="6">
    <citation type="submission" date="2021-10" db="EMBL/GenBank/DDBJ databases">
        <title>Collection of gut derived symbiotic bacterial strains cultured from healthy donors.</title>
        <authorList>
            <person name="Lin H."/>
            <person name="Littmann E."/>
            <person name="Kohout C."/>
            <person name="Pamer E.G."/>
        </authorList>
    </citation>
    <scope>NUCLEOTIDE SEQUENCE</scope>
    <source>
        <strain evidence="5">DFI.2.94</strain>
    </source>
</reference>
<evidence type="ECO:0000313" key="12">
    <source>
        <dbReference type="EMBL" id="MRZ49123.1"/>
    </source>
</evidence>
<evidence type="ECO:0000313" key="10">
    <source>
        <dbReference type="EMBL" id="MRY92070.1"/>
    </source>
</evidence>
<evidence type="ECO:0000313" key="28">
    <source>
        <dbReference type="Proteomes" id="UP000471216"/>
    </source>
</evidence>
<dbReference type="GO" id="GO:0000160">
    <property type="term" value="P:phosphorelay signal transduction system"/>
    <property type="evidence" value="ECO:0007669"/>
    <property type="project" value="InterPro"/>
</dbReference>
<feature type="modified residue" description="Phosphohistidine" evidence="1">
    <location>
        <position position="67"/>
    </location>
</feature>
<evidence type="ECO:0000313" key="21">
    <source>
        <dbReference type="Proteomes" id="UP000284660"/>
    </source>
</evidence>
<dbReference type="Proteomes" id="UP000463337">
    <property type="component" value="Unassembled WGS sequence"/>
</dbReference>
<evidence type="ECO:0000256" key="1">
    <source>
        <dbReference type="PROSITE-ProRule" id="PRU00110"/>
    </source>
</evidence>
<dbReference type="OrthoDB" id="1669200at2"/>
<protein>
    <submittedName>
        <fullName evidence="3 10">Hpt domain</fullName>
    </submittedName>
    <submittedName>
        <fullName evidence="15">Phosphorelay protein</fullName>
    </submittedName>
</protein>
<reference evidence="15" key="3">
    <citation type="journal article" date="2018" name="BMC Genomics">
        <title>Whole genome sequencing and function prediction of 133 gut anaerobes isolated from chicken caecum in pure cultures.</title>
        <authorList>
            <person name="Medvecky M."/>
            <person name="Cejkova D."/>
            <person name="Polansky O."/>
            <person name="Karasova D."/>
            <person name="Kubasova T."/>
            <person name="Cizek A."/>
            <person name="Rychlik I."/>
        </authorList>
    </citation>
    <scope>NUCLEOTIDE SEQUENCE</scope>
    <source>
        <strain evidence="15">An199</strain>
    </source>
</reference>
<evidence type="ECO:0000313" key="6">
    <source>
        <dbReference type="EMBL" id="MDB9003591.1"/>
    </source>
</evidence>
<reference evidence="6" key="7">
    <citation type="submission" date="2023-01" db="EMBL/GenBank/DDBJ databases">
        <title>Human gut microbiome strain richness.</title>
        <authorList>
            <person name="Chen-Liaw A."/>
        </authorList>
    </citation>
    <scope>NUCLEOTIDE SEQUENCE</scope>
    <source>
        <strain evidence="7">D35st1_E5_D35t1_190705</strain>
        <strain evidence="6">RTP21484st1_E5_RTP21484_190118</strain>
    </source>
</reference>
<evidence type="ECO:0000313" key="5">
    <source>
        <dbReference type="EMBL" id="MCB6516347.1"/>
    </source>
</evidence>
<dbReference type="Gene3D" id="1.20.120.160">
    <property type="entry name" value="HPT domain"/>
    <property type="match status" value="1"/>
</dbReference>
<proteinExistence type="predicted"/>
<evidence type="ECO:0000313" key="15">
    <source>
        <dbReference type="EMBL" id="OUP21058.1"/>
    </source>
</evidence>
<dbReference type="InterPro" id="IPR008207">
    <property type="entry name" value="Sig_transdc_His_kin_Hpt_dom"/>
</dbReference>
<gene>
    <name evidence="15" type="ORF">B5F32_04390</name>
    <name evidence="16" type="ORF">DW782_02675</name>
    <name evidence="3" type="ORF">ERS852380_02190</name>
    <name evidence="4" type="ORF">ERS852560_00302</name>
    <name evidence="11" type="ORF">GKD54_00865</name>
    <name evidence="9" type="ORF">GKD58_00865</name>
    <name evidence="8" type="ORF">GKD59_11055</name>
    <name evidence="12" type="ORF">GKD66_02465</name>
    <name evidence="10" type="ORF">GKD67_02205</name>
    <name evidence="13" type="ORF">GKD68_02860</name>
    <name evidence="14" type="ORF">GKD70_05435</name>
    <name evidence="5" type="ORF">LI194_00860</name>
    <name evidence="17" type="ORF">P2T59_06130</name>
    <name evidence="6" type="ORF">PN599_01060</name>
    <name evidence="7" type="ORF">PN612_05795</name>
</gene>
<dbReference type="EMBL" id="WKLT01000008">
    <property type="protein sequence ID" value="MRY58434.1"/>
    <property type="molecule type" value="Genomic_DNA"/>
</dbReference>
<evidence type="ECO:0000313" key="9">
    <source>
        <dbReference type="EMBL" id="MRY82835.1"/>
    </source>
</evidence>
<dbReference type="Proteomes" id="UP000461276">
    <property type="component" value="Unassembled WGS sequence"/>
</dbReference>
<dbReference type="Proteomes" id="UP001198806">
    <property type="component" value="Unassembled WGS sequence"/>
</dbReference>
<evidence type="ECO:0000313" key="16">
    <source>
        <dbReference type="EMBL" id="RHD78213.1"/>
    </source>
</evidence>
<dbReference type="EMBL" id="CZBM01000001">
    <property type="protein sequence ID" value="CUP56293.1"/>
    <property type="molecule type" value="Genomic_DNA"/>
</dbReference>
<dbReference type="EMBL" id="CYYK01000007">
    <property type="protein sequence ID" value="CUO39461.1"/>
    <property type="molecule type" value="Genomic_DNA"/>
</dbReference>
<dbReference type="EMBL" id="WKMY01000001">
    <property type="protein sequence ID" value="MRY92070.1"/>
    <property type="molecule type" value="Genomic_DNA"/>
</dbReference>
<evidence type="ECO:0000313" key="24">
    <source>
        <dbReference type="Proteomes" id="UP000441609"/>
    </source>
</evidence>
<dbReference type="InterPro" id="IPR036641">
    <property type="entry name" value="HPT_dom_sf"/>
</dbReference>
<evidence type="ECO:0000313" key="26">
    <source>
        <dbReference type="Proteomes" id="UP000461276"/>
    </source>
</evidence>
<evidence type="ECO:0000313" key="7">
    <source>
        <dbReference type="EMBL" id="MDB9138025.1"/>
    </source>
</evidence>
<dbReference type="EMBL" id="CP120353">
    <property type="protein sequence ID" value="WET65561.1"/>
    <property type="molecule type" value="Genomic_DNA"/>
</dbReference>
<evidence type="ECO:0000313" key="20">
    <source>
        <dbReference type="Proteomes" id="UP000195950"/>
    </source>
</evidence>
<sequence>MNENDAFYNALIDVAAWDKENTLDRFMNSDSLFKKFLYKFITTDGSYVKLRSSLVERDLENAKLYSHTLKGIAANLGLVNLFDVSNNILSLLREGNLEEALRYEDALGKQYDALRDIVVEFCS</sequence>
<accession>A0A174EPQ7</accession>
<dbReference type="Proteomes" id="UP000471216">
    <property type="component" value="Unassembled WGS sequence"/>
</dbReference>
<keyword evidence="1" id="KW-0597">Phosphoprotein</keyword>
<reference evidence="22 23" key="5">
    <citation type="journal article" date="2019" name="Nat. Med.">
        <title>A library of human gut bacterial isolates paired with longitudinal multiomics data enables mechanistic microbiome research.</title>
        <authorList>
            <person name="Poyet M."/>
            <person name="Groussin M."/>
            <person name="Gibbons S.M."/>
            <person name="Avila-Pacheco J."/>
            <person name="Jiang X."/>
            <person name="Kearney S.M."/>
            <person name="Perrotta A.R."/>
            <person name="Berdy B."/>
            <person name="Zhao S."/>
            <person name="Lieberman T.D."/>
            <person name="Swanson P.K."/>
            <person name="Smith M."/>
            <person name="Roesemann S."/>
            <person name="Alexander J.E."/>
            <person name="Rich S.A."/>
            <person name="Livny J."/>
            <person name="Vlamakis H."/>
            <person name="Clish C."/>
            <person name="Bullock K."/>
            <person name="Deik A."/>
            <person name="Scott J."/>
            <person name="Pierce K.A."/>
            <person name="Xavier R.J."/>
            <person name="Alm E.J."/>
        </authorList>
    </citation>
    <scope>NUCLEOTIDE SEQUENCE [LARGE SCALE GENOMIC DNA]</scope>
    <source>
        <strain evidence="11 28">BIOML-A10</strain>
        <strain evidence="9 25">BIOML-A11</strain>
        <strain evidence="13 22">BIOML-A2</strain>
        <strain evidence="14 24">BIOML-A20</strain>
        <strain evidence="12 23">BIOML-A32</strain>
        <strain evidence="8 27">BIOML-A41</strain>
        <strain evidence="10 26">BIOML-A9</strain>
    </source>
</reference>
<evidence type="ECO:0000313" key="4">
    <source>
        <dbReference type="EMBL" id="CUP56293.1"/>
    </source>
</evidence>
<dbReference type="Proteomes" id="UP001221009">
    <property type="component" value="Chromosome"/>
</dbReference>
<dbReference type="Proteomes" id="UP000441609">
    <property type="component" value="Unassembled WGS sequence"/>
</dbReference>
<dbReference type="AlphaFoldDB" id="A0A174EPQ7"/>
<name>A0A174EPQ7_PARDI</name>
<dbReference type="EMBL" id="JAQMPX010000038">
    <property type="protein sequence ID" value="MDB9138025.1"/>
    <property type="molecule type" value="Genomic_DNA"/>
</dbReference>
<evidence type="ECO:0000313" key="11">
    <source>
        <dbReference type="EMBL" id="MRZ04788.1"/>
    </source>
</evidence>
<dbReference type="GO" id="GO:0004672">
    <property type="term" value="F:protein kinase activity"/>
    <property type="evidence" value="ECO:0007669"/>
    <property type="project" value="UniProtKB-ARBA"/>
</dbReference>
<reference evidence="20" key="2">
    <citation type="submission" date="2017-04" db="EMBL/GenBank/DDBJ databases">
        <title>Function of individual gut microbiota members based on whole genome sequencing of pure cultures obtained from chicken caecum.</title>
        <authorList>
            <person name="Medvecky M."/>
            <person name="Cejkova D."/>
            <person name="Polansky O."/>
            <person name="Karasova D."/>
            <person name="Kubasova T."/>
            <person name="Cizek A."/>
            <person name="Rychlik I."/>
        </authorList>
    </citation>
    <scope>NUCLEOTIDE SEQUENCE [LARGE SCALE GENOMIC DNA]</scope>
    <source>
        <strain evidence="20">An199</strain>
    </source>
</reference>
<dbReference type="GeneID" id="93525625"/>
<dbReference type="Proteomes" id="UP000432516">
    <property type="component" value="Unassembled WGS sequence"/>
</dbReference>
<evidence type="ECO:0000313" key="8">
    <source>
        <dbReference type="EMBL" id="MRY58434.1"/>
    </source>
</evidence>
<dbReference type="EMBL" id="JAQMPJ010000001">
    <property type="protein sequence ID" value="MDB9003591.1"/>
    <property type="molecule type" value="Genomic_DNA"/>
</dbReference>
<evidence type="ECO:0000313" key="18">
    <source>
        <dbReference type="Proteomes" id="UP000095332"/>
    </source>
</evidence>
<evidence type="ECO:0000313" key="3">
    <source>
        <dbReference type="EMBL" id="CUO39461.1"/>
    </source>
</evidence>
<evidence type="ECO:0000259" key="2">
    <source>
        <dbReference type="PROSITE" id="PS50894"/>
    </source>
</evidence>
<dbReference type="Proteomes" id="UP001210126">
    <property type="component" value="Unassembled WGS sequence"/>
</dbReference>
<dbReference type="EMBL" id="WKMO01000004">
    <property type="protein sequence ID" value="MSB72739.1"/>
    <property type="molecule type" value="Genomic_DNA"/>
</dbReference>
<dbReference type="EMBL" id="NFJX01000003">
    <property type="protein sequence ID" value="OUP21058.1"/>
    <property type="molecule type" value="Genomic_DNA"/>
</dbReference>
<evidence type="ECO:0000313" key="14">
    <source>
        <dbReference type="EMBL" id="MSB72739.1"/>
    </source>
</evidence>
<dbReference type="Proteomes" id="UP001211522">
    <property type="component" value="Unassembled WGS sequence"/>
</dbReference>
<dbReference type="RefSeq" id="WP_005856873.1">
    <property type="nucleotide sequence ID" value="NZ_AP019729.1"/>
</dbReference>
<evidence type="ECO:0000313" key="17">
    <source>
        <dbReference type="EMBL" id="WET65561.1"/>
    </source>
</evidence>
<dbReference type="Pfam" id="PF01627">
    <property type="entry name" value="Hpt"/>
    <property type="match status" value="1"/>
</dbReference>
<evidence type="ECO:0000313" key="23">
    <source>
        <dbReference type="Proteomes" id="UP000441358"/>
    </source>
</evidence>
<dbReference type="Proteomes" id="UP000450599">
    <property type="component" value="Unassembled WGS sequence"/>
</dbReference>
<dbReference type="Proteomes" id="UP000441358">
    <property type="component" value="Unassembled WGS sequence"/>
</dbReference>
<dbReference type="EMBL" id="WKMX01000001">
    <property type="protein sequence ID" value="MRZ04788.1"/>
    <property type="molecule type" value="Genomic_DNA"/>
</dbReference>
<dbReference type="SUPFAM" id="SSF47226">
    <property type="entry name" value="Histidine-containing phosphotransfer domain, HPT domain"/>
    <property type="match status" value="1"/>
</dbReference>
<dbReference type="PROSITE" id="PS50894">
    <property type="entry name" value="HPT"/>
    <property type="match status" value="1"/>
</dbReference>
<dbReference type="EMBL" id="WKNE01000002">
    <property type="protein sequence ID" value="MRZ53693.1"/>
    <property type="molecule type" value="Genomic_DNA"/>
</dbReference>
<reference evidence="17" key="8">
    <citation type="submission" date="2023-03" db="EMBL/GenBank/DDBJ databases">
        <title>Parabacteroides distasonis, a bacteria resistant against UC.</title>
        <authorList>
            <person name="Dai W."/>
        </authorList>
    </citation>
    <scope>NUCLEOTIDE SEQUENCE</scope>
    <source>
        <strain evidence="17">F1-28</strain>
    </source>
</reference>
<evidence type="ECO:0000313" key="19">
    <source>
        <dbReference type="Proteomes" id="UP000095455"/>
    </source>
</evidence>
<dbReference type="Proteomes" id="UP000195950">
    <property type="component" value="Unassembled WGS sequence"/>
</dbReference>
<evidence type="ECO:0000313" key="25">
    <source>
        <dbReference type="Proteomes" id="UP000450599"/>
    </source>
</evidence>
<dbReference type="EMBL" id="WKMW01000001">
    <property type="protein sequence ID" value="MRY82835.1"/>
    <property type="molecule type" value="Genomic_DNA"/>
</dbReference>
<evidence type="ECO:0000313" key="27">
    <source>
        <dbReference type="Proteomes" id="UP000463337"/>
    </source>
</evidence>